<evidence type="ECO:0000256" key="2">
    <source>
        <dbReference type="ARBA" id="ARBA00022771"/>
    </source>
</evidence>
<feature type="compositionally biased region" description="Acidic residues" evidence="4">
    <location>
        <begin position="199"/>
        <end position="209"/>
    </location>
</feature>
<evidence type="ECO:0000256" key="1">
    <source>
        <dbReference type="ARBA" id="ARBA00022723"/>
    </source>
</evidence>
<dbReference type="GO" id="GO:0003677">
    <property type="term" value="F:DNA binding"/>
    <property type="evidence" value="ECO:0007669"/>
    <property type="project" value="InterPro"/>
</dbReference>
<proteinExistence type="predicted"/>
<accession>A0A2G9R676</accession>
<dbReference type="EMBL" id="KV962117">
    <property type="protein sequence ID" value="PIO23387.1"/>
    <property type="molecule type" value="Genomic_DNA"/>
</dbReference>
<dbReference type="GO" id="GO:0005634">
    <property type="term" value="C:nucleus"/>
    <property type="evidence" value="ECO:0007669"/>
    <property type="project" value="TreeGrafter"/>
</dbReference>
<keyword evidence="3" id="KW-0862">Zinc</keyword>
<dbReference type="SUPFAM" id="SSF57667">
    <property type="entry name" value="beta-beta-alpha zinc fingers"/>
    <property type="match status" value="1"/>
</dbReference>
<dbReference type="InterPro" id="IPR003656">
    <property type="entry name" value="Znf_BED"/>
</dbReference>
<dbReference type="GO" id="GO:0008270">
    <property type="term" value="F:zinc ion binding"/>
    <property type="evidence" value="ECO:0007669"/>
    <property type="project" value="UniProtKB-KW"/>
</dbReference>
<sequence length="358" mass="38806">QLIELSCSLLSQCTVYWAQCAAKAECRQFFVYLFQYIKDGMSGRPTRRSIHTQANKRGQAGSVSRGNSAGRGHGASSSAPGLVEPQHAEELVEWMTKPSSSSLTQAQGTLSAKAASSLGSMASVTPSLAPPCPEESPELFDHSVGYMLQEDVQHFEGSDDGTRLEEGSYVSPERGSAQEGQQTGSHVPPAAAYCQVCPSDEEGGDDEVTDSTWVPDRREEEAHLQRGRMPSRGQLKGSQPTASHRRAPHVQGTAVSAHYCKSSLVWAFFETCAADRTVAICNICLKRISRGQNSSRLGTTCLTRHMPTCHAVRWQAYIKDPHQRTKWTSPCSSSAGISNPTIPSVLSETCTERNEGVE</sequence>
<dbReference type="AlphaFoldDB" id="A0A2G9R676"/>
<feature type="compositionally biased region" description="Low complexity" evidence="4">
    <location>
        <begin position="64"/>
        <end position="81"/>
    </location>
</feature>
<dbReference type="InterPro" id="IPR052865">
    <property type="entry name" value="Zinc_finger_BED"/>
</dbReference>
<dbReference type="PANTHER" id="PTHR47241">
    <property type="entry name" value="FINGER PROTEIN, PUTATIVE-RELATED"/>
    <property type="match status" value="1"/>
</dbReference>
<feature type="non-terminal residue" evidence="6">
    <location>
        <position position="358"/>
    </location>
</feature>
<feature type="non-terminal residue" evidence="6">
    <location>
        <position position="1"/>
    </location>
</feature>
<keyword evidence="2" id="KW-0863">Zinc-finger</keyword>
<evidence type="ECO:0000313" key="6">
    <source>
        <dbReference type="EMBL" id="PIO23387.1"/>
    </source>
</evidence>
<feature type="region of interest" description="Disordered" evidence="4">
    <location>
        <begin position="44"/>
        <end position="83"/>
    </location>
</feature>
<dbReference type="SMART" id="SM00614">
    <property type="entry name" value="ZnF_BED"/>
    <property type="match status" value="1"/>
</dbReference>
<feature type="compositionally biased region" description="Basic and acidic residues" evidence="4">
    <location>
        <begin position="156"/>
        <end position="166"/>
    </location>
</feature>
<reference evidence="6" key="1">
    <citation type="submission" date="2017-08" db="EMBL/GenBank/DDBJ databases">
        <title>Assembly of the North American Bullfrog Genome.</title>
        <authorList>
            <person name="Warren R.L."/>
            <person name="Vandervalk B.P."/>
            <person name="Kucuk E."/>
            <person name="Birol I."/>
            <person name="Helbing C."/>
            <person name="Pandoh P."/>
            <person name="Behsaz B."/>
            <person name="Mohamadi H."/>
            <person name="Chu J."/>
            <person name="Jackman S."/>
            <person name="Hammond S.A."/>
            <person name="Veldhoen N."/>
            <person name="Kirk H."/>
            <person name="Zhao Y."/>
            <person name="Coope R."/>
            <person name="Pleasance S."/>
            <person name="Moore R."/>
            <person name="Holt R."/>
        </authorList>
    </citation>
    <scope>NUCLEOTIDE SEQUENCE</scope>
    <source>
        <strain evidence="6">Bruno</strain>
        <tissue evidence="6">Liver</tissue>
    </source>
</reference>
<feature type="domain" description="BED-type" evidence="5">
    <location>
        <begin position="263"/>
        <end position="310"/>
    </location>
</feature>
<dbReference type="PANTHER" id="PTHR47241:SF1">
    <property type="entry name" value="BED-TYPE DOMAIN-CONTAINING PROTEIN"/>
    <property type="match status" value="1"/>
</dbReference>
<evidence type="ECO:0000256" key="4">
    <source>
        <dbReference type="SAM" id="MobiDB-lite"/>
    </source>
</evidence>
<organism evidence="6">
    <name type="scientific">Aquarana catesbeiana</name>
    <name type="common">American bullfrog</name>
    <name type="synonym">Rana catesbeiana</name>
    <dbReference type="NCBI Taxonomy" id="8400"/>
    <lineage>
        <taxon>Eukaryota</taxon>
        <taxon>Metazoa</taxon>
        <taxon>Chordata</taxon>
        <taxon>Craniata</taxon>
        <taxon>Vertebrata</taxon>
        <taxon>Euteleostomi</taxon>
        <taxon>Amphibia</taxon>
        <taxon>Batrachia</taxon>
        <taxon>Anura</taxon>
        <taxon>Neobatrachia</taxon>
        <taxon>Ranoidea</taxon>
        <taxon>Ranidae</taxon>
        <taxon>Aquarana</taxon>
    </lineage>
</organism>
<gene>
    <name evidence="6" type="ORF">AB205_0122840</name>
</gene>
<evidence type="ECO:0000259" key="5">
    <source>
        <dbReference type="Pfam" id="PF02892"/>
    </source>
</evidence>
<feature type="compositionally biased region" description="Basic and acidic residues" evidence="4">
    <location>
        <begin position="215"/>
        <end position="224"/>
    </location>
</feature>
<feature type="region of interest" description="Disordered" evidence="4">
    <location>
        <begin position="156"/>
        <end position="248"/>
    </location>
</feature>
<name>A0A2G9R676_AQUCT</name>
<dbReference type="Pfam" id="PF02892">
    <property type="entry name" value="zf-BED"/>
    <property type="match status" value="1"/>
</dbReference>
<protein>
    <recommendedName>
        <fullName evidence="5">BED-type domain-containing protein</fullName>
    </recommendedName>
</protein>
<keyword evidence="1" id="KW-0479">Metal-binding</keyword>
<evidence type="ECO:0000256" key="3">
    <source>
        <dbReference type="ARBA" id="ARBA00022833"/>
    </source>
</evidence>
<dbReference type="InterPro" id="IPR036236">
    <property type="entry name" value="Znf_C2H2_sf"/>
</dbReference>